<name>A0A4R6T309_9BACT</name>
<organism evidence="3 4">
    <name type="scientific">Algoriphagus boseongensis</name>
    <dbReference type="NCBI Taxonomy" id="1442587"/>
    <lineage>
        <taxon>Bacteria</taxon>
        <taxon>Pseudomonadati</taxon>
        <taxon>Bacteroidota</taxon>
        <taxon>Cytophagia</taxon>
        <taxon>Cytophagales</taxon>
        <taxon>Cyclobacteriaceae</taxon>
        <taxon>Algoriphagus</taxon>
    </lineage>
</organism>
<dbReference type="InterPro" id="IPR021729">
    <property type="entry name" value="DUF3298"/>
</dbReference>
<dbReference type="PROSITE" id="PS51257">
    <property type="entry name" value="PROKAR_LIPOPROTEIN"/>
    <property type="match status" value="1"/>
</dbReference>
<dbReference type="Pfam" id="PF11738">
    <property type="entry name" value="DUF3298"/>
    <property type="match status" value="1"/>
</dbReference>
<reference evidence="3 4" key="1">
    <citation type="submission" date="2019-03" db="EMBL/GenBank/DDBJ databases">
        <title>Genomic Encyclopedia of Type Strains, Phase III (KMG-III): the genomes of soil and plant-associated and newly described type strains.</title>
        <authorList>
            <person name="Whitman W."/>
        </authorList>
    </citation>
    <scope>NUCLEOTIDE SEQUENCE [LARGE SCALE GENOMIC DNA]</scope>
    <source>
        <strain evidence="3 4">CECT 8446</strain>
    </source>
</reference>
<sequence length="250" mass="28911">MRFLYLIVFIGFFSCSTKNPEKTISEETKLTFELDSLIQEKCVGENCATLRLVWPKANGKNQELINQEIQSQLTSMLMFGEKSSESRDSLIADYFKVFEEFKRDFPDSYGGYELQVEAGIPYVSDSTISIKYSWMSYMGGAHPNHGVQFLNLDKSSGRALSIDRLVKDEGRLKELVEQKFRAFHEIKPELKIEEDGRFFLSETGFFLASAMGFQEDKIWVIYVPYEIGPYSMGYTELEFTKEELGELVRW</sequence>
<dbReference type="Gene3D" id="3.90.640.20">
    <property type="entry name" value="Heat-shock cognate protein, ATPase"/>
    <property type="match status" value="1"/>
</dbReference>
<accession>A0A4R6T309</accession>
<dbReference type="Pfam" id="PF13739">
    <property type="entry name" value="PdaC"/>
    <property type="match status" value="1"/>
</dbReference>
<dbReference type="Gene3D" id="3.30.565.40">
    <property type="entry name" value="Fervidobacterium nodosum Rt17-B1 like"/>
    <property type="match status" value="1"/>
</dbReference>
<dbReference type="InterPro" id="IPR025303">
    <property type="entry name" value="PdaC"/>
</dbReference>
<evidence type="ECO:0000259" key="1">
    <source>
        <dbReference type="Pfam" id="PF11738"/>
    </source>
</evidence>
<evidence type="ECO:0000313" key="3">
    <source>
        <dbReference type="EMBL" id="TDQ15148.1"/>
    </source>
</evidence>
<gene>
    <name evidence="3" type="ORF">DFQ04_3034</name>
</gene>
<evidence type="ECO:0000259" key="2">
    <source>
        <dbReference type="Pfam" id="PF13739"/>
    </source>
</evidence>
<evidence type="ECO:0000313" key="4">
    <source>
        <dbReference type="Proteomes" id="UP000294535"/>
    </source>
</evidence>
<proteinExistence type="predicted"/>
<dbReference type="Proteomes" id="UP000294535">
    <property type="component" value="Unassembled WGS sequence"/>
</dbReference>
<comment type="caution">
    <text evidence="3">The sequence shown here is derived from an EMBL/GenBank/DDBJ whole genome shotgun (WGS) entry which is preliminary data.</text>
</comment>
<feature type="domain" description="DUF3298" evidence="1">
    <location>
        <begin position="169"/>
        <end position="239"/>
    </location>
</feature>
<dbReference type="EMBL" id="SNYF01000008">
    <property type="protein sequence ID" value="TDQ15148.1"/>
    <property type="molecule type" value="Genomic_DNA"/>
</dbReference>
<keyword evidence="4" id="KW-1185">Reference proteome</keyword>
<protein>
    <submittedName>
        <fullName evidence="3">Uncharacterized protein DUF3298</fullName>
    </submittedName>
</protein>
<dbReference type="RefSeq" id="WP_133557291.1">
    <property type="nucleotide sequence ID" value="NZ_SNYF01000008.1"/>
</dbReference>
<feature type="domain" description="Deacetylase PdaC" evidence="2">
    <location>
        <begin position="46"/>
        <end position="144"/>
    </location>
</feature>
<dbReference type="OrthoDB" id="594879at2"/>
<dbReference type="InterPro" id="IPR037126">
    <property type="entry name" value="PdaC/RsiV-like_sf"/>
</dbReference>
<dbReference type="AlphaFoldDB" id="A0A4R6T309"/>